<dbReference type="RefSeq" id="WP_344225478.1">
    <property type="nucleotide sequence ID" value="NZ_BAAAQA010000033.1"/>
</dbReference>
<proteinExistence type="predicted"/>
<keyword evidence="5" id="KW-1185">Reference proteome</keyword>
<feature type="compositionally biased region" description="Polar residues" evidence="1">
    <location>
        <begin position="1"/>
        <end position="12"/>
    </location>
</feature>
<dbReference type="Proteomes" id="UP001500166">
    <property type="component" value="Unassembled WGS sequence"/>
</dbReference>
<feature type="region of interest" description="Disordered" evidence="1">
    <location>
        <begin position="1"/>
        <end position="26"/>
    </location>
</feature>
<evidence type="ECO:0000256" key="1">
    <source>
        <dbReference type="SAM" id="MobiDB-lite"/>
    </source>
</evidence>
<comment type="caution">
    <text evidence="4">The sequence shown here is derived from an EMBL/GenBank/DDBJ whole genome shotgun (WGS) entry which is preliminary data.</text>
</comment>
<organism evidence="4 5">
    <name type="scientific">Kocuria atrinae</name>
    <dbReference type="NCBI Taxonomy" id="592377"/>
    <lineage>
        <taxon>Bacteria</taxon>
        <taxon>Bacillati</taxon>
        <taxon>Actinomycetota</taxon>
        <taxon>Actinomycetes</taxon>
        <taxon>Micrococcales</taxon>
        <taxon>Micrococcaceae</taxon>
        <taxon>Kocuria</taxon>
    </lineage>
</organism>
<evidence type="ECO:0000256" key="2">
    <source>
        <dbReference type="SAM" id="Phobius"/>
    </source>
</evidence>
<name>A0ABN2YB48_9MICC</name>
<evidence type="ECO:0000313" key="4">
    <source>
        <dbReference type="EMBL" id="GAA2123133.1"/>
    </source>
</evidence>
<dbReference type="Pfam" id="PF07331">
    <property type="entry name" value="TctB"/>
    <property type="match status" value="1"/>
</dbReference>
<dbReference type="EMBL" id="BAAAQA010000033">
    <property type="protein sequence ID" value="GAA2123133.1"/>
    <property type="molecule type" value="Genomic_DNA"/>
</dbReference>
<sequence length="189" mass="20206">MSQPSVSETSDVTPWVDSEPAHQRDPRSAGSLFRALIMPLVLAAFATYLLIGMLTMEVPESAAFPGPRFFPAIIAGVIYFLVALETIGVFRRWSSGTLPTTDPDGAPSHFSWSSLAWVVGGFLVFTLLLEFLGWILGAALLFWCVARGFGSKRPLFSLIVGLTVSSVAYIGFDMALGLSLPSGLLGGGF</sequence>
<feature type="transmembrane region" description="Helical" evidence="2">
    <location>
        <begin position="155"/>
        <end position="172"/>
    </location>
</feature>
<keyword evidence="2" id="KW-1133">Transmembrane helix</keyword>
<evidence type="ECO:0000313" key="5">
    <source>
        <dbReference type="Proteomes" id="UP001500166"/>
    </source>
</evidence>
<feature type="transmembrane region" description="Helical" evidence="2">
    <location>
        <begin position="36"/>
        <end position="56"/>
    </location>
</feature>
<feature type="transmembrane region" description="Helical" evidence="2">
    <location>
        <begin position="110"/>
        <end position="143"/>
    </location>
</feature>
<reference evidence="4 5" key="1">
    <citation type="journal article" date="2019" name="Int. J. Syst. Evol. Microbiol.">
        <title>The Global Catalogue of Microorganisms (GCM) 10K type strain sequencing project: providing services to taxonomists for standard genome sequencing and annotation.</title>
        <authorList>
            <consortium name="The Broad Institute Genomics Platform"/>
            <consortium name="The Broad Institute Genome Sequencing Center for Infectious Disease"/>
            <person name="Wu L."/>
            <person name="Ma J."/>
        </authorList>
    </citation>
    <scope>NUCLEOTIDE SEQUENCE [LARGE SCALE GENOMIC DNA]</scope>
    <source>
        <strain evidence="4 5">JCM 15914</strain>
    </source>
</reference>
<feature type="transmembrane region" description="Helical" evidence="2">
    <location>
        <begin position="68"/>
        <end position="90"/>
    </location>
</feature>
<feature type="domain" description="DUF1468" evidence="3">
    <location>
        <begin position="37"/>
        <end position="181"/>
    </location>
</feature>
<accession>A0ABN2YB48</accession>
<gene>
    <name evidence="4" type="ORF">GCM10009824_26710</name>
</gene>
<keyword evidence="2" id="KW-0812">Transmembrane</keyword>
<protein>
    <recommendedName>
        <fullName evidence="3">DUF1468 domain-containing protein</fullName>
    </recommendedName>
</protein>
<evidence type="ECO:0000259" key="3">
    <source>
        <dbReference type="Pfam" id="PF07331"/>
    </source>
</evidence>
<keyword evidence="2" id="KW-0472">Membrane</keyword>
<dbReference type="InterPro" id="IPR009936">
    <property type="entry name" value="DUF1468"/>
</dbReference>